<keyword evidence="3 5" id="KW-1133">Transmembrane helix</keyword>
<comment type="subcellular location">
    <subcellularLocation>
        <location evidence="1">Membrane</location>
        <topology evidence="1">Multi-pass membrane protein</topology>
    </subcellularLocation>
</comment>
<reference evidence="8" key="1">
    <citation type="journal article" date="2019" name="Int. J. Syst. Evol. Microbiol.">
        <title>The Global Catalogue of Microorganisms (GCM) 10K type strain sequencing project: providing services to taxonomists for standard genome sequencing and annotation.</title>
        <authorList>
            <consortium name="The Broad Institute Genomics Platform"/>
            <consortium name="The Broad Institute Genome Sequencing Center for Infectious Disease"/>
            <person name="Wu L."/>
            <person name="Ma J."/>
        </authorList>
    </citation>
    <scope>NUCLEOTIDE SEQUENCE [LARGE SCALE GENOMIC DNA]</scope>
    <source>
        <strain evidence="8">JCM 3369</strain>
    </source>
</reference>
<evidence type="ECO:0000256" key="3">
    <source>
        <dbReference type="ARBA" id="ARBA00022989"/>
    </source>
</evidence>
<dbReference type="InterPro" id="IPR013525">
    <property type="entry name" value="ABC2_TM"/>
</dbReference>
<sequence length="277" mass="28155">MTAGVSEHVPGQRAPRIAGRASFGNILAAELIKIRTVRSTMWTLLSGVVVSVGLSVLLALVTANQFDSMKARDRAEFDPTSNALAGLNLGVVAFGVLGVLAITSEYASGLIRTCLAAVARRSHYLAAKALTVGVVVLVVGEVVSLVSFGLGQAVFDGKGIAAGLTDPGVTRAVLGAGVYLAATALLGLALGALLRHTAGAVTTLLGLLFVLPVIGSFLPGDLGETVNKLLPSNAGSAVMSATTADGSLSPWTGLGVFCLYLAAVLAAAFWRLRTTDV</sequence>
<evidence type="ECO:0000313" key="8">
    <source>
        <dbReference type="Proteomes" id="UP001596380"/>
    </source>
</evidence>
<evidence type="ECO:0000256" key="5">
    <source>
        <dbReference type="SAM" id="Phobius"/>
    </source>
</evidence>
<dbReference type="Proteomes" id="UP001596380">
    <property type="component" value="Unassembled WGS sequence"/>
</dbReference>
<feature type="transmembrane region" description="Helical" evidence="5">
    <location>
        <begin position="83"/>
        <end position="102"/>
    </location>
</feature>
<accession>A0ABW2CI33</accession>
<organism evidence="7 8">
    <name type="scientific">Actinomadura yumaensis</name>
    <dbReference type="NCBI Taxonomy" id="111807"/>
    <lineage>
        <taxon>Bacteria</taxon>
        <taxon>Bacillati</taxon>
        <taxon>Actinomycetota</taxon>
        <taxon>Actinomycetes</taxon>
        <taxon>Streptosporangiales</taxon>
        <taxon>Thermomonosporaceae</taxon>
        <taxon>Actinomadura</taxon>
    </lineage>
</organism>
<comment type="caution">
    <text evidence="7">The sequence shown here is derived from an EMBL/GenBank/DDBJ whole genome shotgun (WGS) entry which is preliminary data.</text>
</comment>
<feature type="transmembrane region" description="Helical" evidence="5">
    <location>
        <begin position="172"/>
        <end position="194"/>
    </location>
</feature>
<keyword evidence="2 5" id="KW-0812">Transmembrane</keyword>
<gene>
    <name evidence="7" type="ORF">ACFQKB_13970</name>
</gene>
<feature type="transmembrane region" description="Helical" evidence="5">
    <location>
        <begin position="42"/>
        <end position="63"/>
    </location>
</feature>
<feature type="domain" description="ABC-2 type transporter transmembrane" evidence="6">
    <location>
        <begin position="93"/>
        <end position="269"/>
    </location>
</feature>
<dbReference type="RefSeq" id="WP_309240276.1">
    <property type="nucleotide sequence ID" value="NZ_JBHSXE010000001.1"/>
</dbReference>
<dbReference type="PANTHER" id="PTHR37305">
    <property type="entry name" value="INTEGRAL MEMBRANE PROTEIN-RELATED"/>
    <property type="match status" value="1"/>
</dbReference>
<keyword evidence="8" id="KW-1185">Reference proteome</keyword>
<feature type="transmembrane region" description="Helical" evidence="5">
    <location>
        <begin position="129"/>
        <end position="152"/>
    </location>
</feature>
<evidence type="ECO:0000256" key="1">
    <source>
        <dbReference type="ARBA" id="ARBA00004141"/>
    </source>
</evidence>
<name>A0ABW2CI33_9ACTN</name>
<feature type="transmembrane region" description="Helical" evidence="5">
    <location>
        <begin position="248"/>
        <end position="270"/>
    </location>
</feature>
<keyword evidence="4 5" id="KW-0472">Membrane</keyword>
<dbReference type="PANTHER" id="PTHR37305:SF1">
    <property type="entry name" value="MEMBRANE PROTEIN"/>
    <property type="match status" value="1"/>
</dbReference>
<feature type="transmembrane region" description="Helical" evidence="5">
    <location>
        <begin position="201"/>
        <end position="220"/>
    </location>
</feature>
<evidence type="ECO:0000259" key="6">
    <source>
        <dbReference type="Pfam" id="PF12698"/>
    </source>
</evidence>
<protein>
    <submittedName>
        <fullName evidence="7">ABC transporter permease subunit</fullName>
    </submittedName>
</protein>
<evidence type="ECO:0000256" key="2">
    <source>
        <dbReference type="ARBA" id="ARBA00022692"/>
    </source>
</evidence>
<dbReference type="EMBL" id="JBHSXS010000006">
    <property type="protein sequence ID" value="MFC6880870.1"/>
    <property type="molecule type" value="Genomic_DNA"/>
</dbReference>
<evidence type="ECO:0000256" key="4">
    <source>
        <dbReference type="ARBA" id="ARBA00023136"/>
    </source>
</evidence>
<proteinExistence type="predicted"/>
<evidence type="ECO:0000313" key="7">
    <source>
        <dbReference type="EMBL" id="MFC6880870.1"/>
    </source>
</evidence>
<dbReference type="Pfam" id="PF12698">
    <property type="entry name" value="ABC2_membrane_3"/>
    <property type="match status" value="1"/>
</dbReference>